<dbReference type="InterPro" id="IPR012840">
    <property type="entry name" value="NrdG2"/>
</dbReference>
<dbReference type="PROSITE" id="PS51918">
    <property type="entry name" value="RADICAL_SAM"/>
    <property type="match status" value="1"/>
</dbReference>
<accession>A0A2M8EVJ7</accession>
<feature type="domain" description="Radical SAM core" evidence="7">
    <location>
        <begin position="1"/>
        <end position="224"/>
    </location>
</feature>
<dbReference type="Pfam" id="PF04055">
    <property type="entry name" value="Radical_SAM"/>
    <property type="match status" value="1"/>
</dbReference>
<reference evidence="9" key="1">
    <citation type="submission" date="2017-09" db="EMBL/GenBank/DDBJ databases">
        <title>Depth-based differentiation of microbial function through sediment-hosted aquifers and enrichment of novel symbionts in the deep terrestrial subsurface.</title>
        <authorList>
            <person name="Probst A.J."/>
            <person name="Ladd B."/>
            <person name="Jarett J.K."/>
            <person name="Geller-Mcgrath D.E."/>
            <person name="Sieber C.M.K."/>
            <person name="Emerson J.B."/>
            <person name="Anantharaman K."/>
            <person name="Thomas B.C."/>
            <person name="Malmstrom R."/>
            <person name="Stieglmeier M."/>
            <person name="Klingl A."/>
            <person name="Woyke T."/>
            <person name="Ryan C.M."/>
            <person name="Banfield J.F."/>
        </authorList>
    </citation>
    <scope>NUCLEOTIDE SEQUENCE [LARGE SCALE GENOMIC DNA]</scope>
</reference>
<dbReference type="SFLD" id="SFLDG01094">
    <property type="entry name" value="Uncharacterised_Radical_SAM_Su"/>
    <property type="match status" value="1"/>
</dbReference>
<keyword evidence="6" id="KW-0411">Iron-sulfur</keyword>
<feature type="non-terminal residue" evidence="8">
    <location>
        <position position="1"/>
    </location>
</feature>
<keyword evidence="5" id="KW-0408">Iron</keyword>
<evidence type="ECO:0000259" key="7">
    <source>
        <dbReference type="PROSITE" id="PS51918"/>
    </source>
</evidence>
<keyword evidence="2" id="KW-0004">4Fe-4S</keyword>
<evidence type="ECO:0000256" key="6">
    <source>
        <dbReference type="ARBA" id="ARBA00023014"/>
    </source>
</evidence>
<dbReference type="SUPFAM" id="SSF102114">
    <property type="entry name" value="Radical SAM enzymes"/>
    <property type="match status" value="1"/>
</dbReference>
<organism evidence="8 9">
    <name type="scientific">Candidatus Shapirobacteria bacterium CG_4_9_14_0_2_um_filter_40_11</name>
    <dbReference type="NCBI Taxonomy" id="1974876"/>
    <lineage>
        <taxon>Bacteria</taxon>
        <taxon>Candidatus Shapironibacteriota</taxon>
    </lineage>
</organism>
<evidence type="ECO:0000256" key="2">
    <source>
        <dbReference type="ARBA" id="ARBA00022485"/>
    </source>
</evidence>
<dbReference type="Proteomes" id="UP000230885">
    <property type="component" value="Unassembled WGS sequence"/>
</dbReference>
<dbReference type="NCBIfam" id="TIGR02495">
    <property type="entry name" value="NrdG2"/>
    <property type="match status" value="1"/>
</dbReference>
<evidence type="ECO:0000313" key="9">
    <source>
        <dbReference type="Proteomes" id="UP000230885"/>
    </source>
</evidence>
<keyword evidence="4" id="KW-0479">Metal-binding</keyword>
<dbReference type="InterPro" id="IPR007197">
    <property type="entry name" value="rSAM"/>
</dbReference>
<dbReference type="PANTHER" id="PTHR30352">
    <property type="entry name" value="PYRUVATE FORMATE-LYASE-ACTIVATING ENZYME"/>
    <property type="match status" value="1"/>
</dbReference>
<dbReference type="EMBL" id="PFSE01000008">
    <property type="protein sequence ID" value="PJC29142.1"/>
    <property type="molecule type" value="Genomic_DNA"/>
</dbReference>
<dbReference type="PANTHER" id="PTHR30352:SF13">
    <property type="entry name" value="GLYCYL-RADICAL ENZYME ACTIVATING ENZYME YJJW-RELATED"/>
    <property type="match status" value="1"/>
</dbReference>
<evidence type="ECO:0000256" key="3">
    <source>
        <dbReference type="ARBA" id="ARBA00022691"/>
    </source>
</evidence>
<evidence type="ECO:0000256" key="1">
    <source>
        <dbReference type="ARBA" id="ARBA00001966"/>
    </source>
</evidence>
<dbReference type="SFLD" id="SFLDG01067">
    <property type="entry name" value="SPASM/twitch_domain_containing"/>
    <property type="match status" value="1"/>
</dbReference>
<dbReference type="InterPro" id="IPR058240">
    <property type="entry name" value="rSAM_sf"/>
</dbReference>
<proteinExistence type="predicted"/>
<dbReference type="GO" id="GO:0051539">
    <property type="term" value="F:4 iron, 4 sulfur cluster binding"/>
    <property type="evidence" value="ECO:0007669"/>
    <property type="project" value="UniProtKB-KW"/>
</dbReference>
<protein>
    <submittedName>
        <fullName evidence="8">Anaerobic ribonucleoside-triphosphate reductase activating protein</fullName>
    </submittedName>
</protein>
<dbReference type="GO" id="GO:0046872">
    <property type="term" value="F:metal ion binding"/>
    <property type="evidence" value="ECO:0007669"/>
    <property type="project" value="UniProtKB-KW"/>
</dbReference>
<dbReference type="AlphaFoldDB" id="A0A2M8EVJ7"/>
<dbReference type="GO" id="GO:0003824">
    <property type="term" value="F:catalytic activity"/>
    <property type="evidence" value="ECO:0007669"/>
    <property type="project" value="InterPro"/>
</dbReference>
<gene>
    <name evidence="8" type="ORF">CO053_00845</name>
</gene>
<dbReference type="Gene3D" id="3.20.20.70">
    <property type="entry name" value="Aldolase class I"/>
    <property type="match status" value="1"/>
</dbReference>
<dbReference type="InterPro" id="IPR013785">
    <property type="entry name" value="Aldolase_TIM"/>
</dbReference>
<dbReference type="CDD" id="cd01335">
    <property type="entry name" value="Radical_SAM"/>
    <property type="match status" value="1"/>
</dbReference>
<dbReference type="SFLD" id="SFLDS00029">
    <property type="entry name" value="Radical_SAM"/>
    <property type="match status" value="1"/>
</dbReference>
<evidence type="ECO:0000256" key="4">
    <source>
        <dbReference type="ARBA" id="ARBA00022723"/>
    </source>
</evidence>
<dbReference type="InterPro" id="IPR034457">
    <property type="entry name" value="Organic_radical-activating"/>
</dbReference>
<name>A0A2M8EVJ7_9BACT</name>
<keyword evidence="3" id="KW-0949">S-adenosyl-L-methionine</keyword>
<evidence type="ECO:0000256" key="5">
    <source>
        <dbReference type="ARBA" id="ARBA00023004"/>
    </source>
</evidence>
<comment type="caution">
    <text evidence="8">The sequence shown here is derived from an EMBL/GenBank/DDBJ whole genome shotgun (WGS) entry which is preliminary data.</text>
</comment>
<evidence type="ECO:0000313" key="8">
    <source>
        <dbReference type="EMBL" id="PJC29142.1"/>
    </source>
</evidence>
<comment type="cofactor">
    <cofactor evidence="1">
        <name>[4Fe-4S] cluster</name>
        <dbReference type="ChEBI" id="CHEBI:49883"/>
    </cofactor>
</comment>
<sequence>IFVPGCNFRCPFCHNADLVSPKGFTQIPEKQIFADLKKKKGWVEAVVVTGGEPTLQEDLPKFLELIKKLKLFTMLHTNGTRPEVINKLIIKKLTDYIAMDLKGDFENYEKYTNVKCLSTGKVGTMYNVRKSIELIAKSGVGYEFRTTVVPGLHDMENLIELAKQIKKEIVNCKLKIENCHWFLQQFRPVNCFDKKYLTIKPYSKQALEKICRNLQKIIPQTNLRGV</sequence>